<reference evidence="1 2" key="1">
    <citation type="submission" date="2023-08" db="EMBL/GenBank/DDBJ databases">
        <title>Alcaligenaceae gen. nov., a novel taxon isolated from the sludge of Yixing Pesticide Factory.</title>
        <authorList>
            <person name="Ruan L."/>
        </authorList>
    </citation>
    <scope>NUCLEOTIDE SEQUENCE [LARGE SCALE GENOMIC DNA]</scope>
    <source>
        <strain evidence="1 2">LG-2</strain>
    </source>
</reference>
<proteinExistence type="predicted"/>
<dbReference type="SUPFAM" id="SSF47413">
    <property type="entry name" value="lambda repressor-like DNA-binding domains"/>
    <property type="match status" value="1"/>
</dbReference>
<gene>
    <name evidence="1" type="ORF">Q8947_00020</name>
</gene>
<accession>A0ABU1D1X1</accession>
<organism evidence="1 2">
    <name type="scientific">Yanghanlia caeni</name>
    <dbReference type="NCBI Taxonomy" id="3064283"/>
    <lineage>
        <taxon>Bacteria</taxon>
        <taxon>Pseudomonadati</taxon>
        <taxon>Pseudomonadota</taxon>
        <taxon>Betaproteobacteria</taxon>
        <taxon>Burkholderiales</taxon>
        <taxon>Alcaligenaceae</taxon>
        <taxon>Yanghanlia</taxon>
    </lineage>
</organism>
<evidence type="ECO:0008006" key="3">
    <source>
        <dbReference type="Google" id="ProtNLM"/>
    </source>
</evidence>
<keyword evidence="2" id="KW-1185">Reference proteome</keyword>
<dbReference type="Gene3D" id="1.10.260.40">
    <property type="entry name" value="lambda repressor-like DNA-binding domains"/>
    <property type="match status" value="1"/>
</dbReference>
<comment type="caution">
    <text evidence="1">The sequence shown here is derived from an EMBL/GenBank/DDBJ whole genome shotgun (WGS) entry which is preliminary data.</text>
</comment>
<dbReference type="Proteomes" id="UP001232156">
    <property type="component" value="Unassembled WGS sequence"/>
</dbReference>
<dbReference type="InterPro" id="IPR010982">
    <property type="entry name" value="Lambda_DNA-bd_dom_sf"/>
</dbReference>
<evidence type="ECO:0000313" key="1">
    <source>
        <dbReference type="EMBL" id="MDR4124377.1"/>
    </source>
</evidence>
<protein>
    <recommendedName>
        <fullName evidence="3">HTH cro/C1-type domain-containing protein</fullName>
    </recommendedName>
</protein>
<name>A0ABU1D1X1_9BURK</name>
<dbReference type="EMBL" id="JAUZQE010000001">
    <property type="protein sequence ID" value="MDR4124377.1"/>
    <property type="molecule type" value="Genomic_DNA"/>
</dbReference>
<evidence type="ECO:0000313" key="2">
    <source>
        <dbReference type="Proteomes" id="UP001232156"/>
    </source>
</evidence>
<sequence>MSQSVLASLLNTSISAVQQWESGEKRPGGPSQRLLDILERKGLEAFV</sequence>